<reference evidence="3" key="2">
    <citation type="submission" date="2020-09" db="EMBL/GenBank/DDBJ databases">
        <authorList>
            <person name="Sun Q."/>
            <person name="Kim S."/>
        </authorList>
    </citation>
    <scope>NUCLEOTIDE SEQUENCE</scope>
    <source>
        <strain evidence="3">KCTC 12710</strain>
    </source>
</reference>
<organism evidence="3 4">
    <name type="scientific">Algibacter mikhailovii</name>
    <dbReference type="NCBI Taxonomy" id="425498"/>
    <lineage>
        <taxon>Bacteria</taxon>
        <taxon>Pseudomonadati</taxon>
        <taxon>Bacteroidota</taxon>
        <taxon>Flavobacteriia</taxon>
        <taxon>Flavobacteriales</taxon>
        <taxon>Flavobacteriaceae</taxon>
        <taxon>Algibacter</taxon>
    </lineage>
</organism>
<keyword evidence="4" id="KW-1185">Reference proteome</keyword>
<gene>
    <name evidence="3" type="ORF">GCM10007028_28830</name>
</gene>
<dbReference type="EMBL" id="BMWZ01000007">
    <property type="protein sequence ID" value="GGZ88923.1"/>
    <property type="molecule type" value="Genomic_DNA"/>
</dbReference>
<dbReference type="Proteomes" id="UP000636004">
    <property type="component" value="Unassembled WGS sequence"/>
</dbReference>
<feature type="region of interest" description="Disordered" evidence="1">
    <location>
        <begin position="88"/>
        <end position="123"/>
    </location>
</feature>
<keyword evidence="2" id="KW-1133">Transmembrane helix</keyword>
<evidence type="ECO:0008006" key="5">
    <source>
        <dbReference type="Google" id="ProtNLM"/>
    </source>
</evidence>
<evidence type="ECO:0000256" key="1">
    <source>
        <dbReference type="SAM" id="MobiDB-lite"/>
    </source>
</evidence>
<sequence>MSEKKHIDRVFQESFKDFEVSPRDAVWANIEAELKKKNKKRRVIPVWWRYAGVAAVLLLFLSLGGMYFNNTKSNTNYQIVDDNSIENKTNSDTNSPIQLGDTGTSNTFITKNNSAEPADHSEVLPQESSAIAVSNSEVIAKTPVSVNNNSNKPEPNKNTSFEESIALTNTPNGSSAIANSKTDESIKTDDFNTPLVDDKKQNELIAGNSKNNIALNDNDRIKELPENNIQNNSKQKNSLTIEEALDKNKDVIADNTPESRWSVAPNIAPVYFNTLNEGSSIDNQFNSNSKTGDVNMSYGIATSYALNKKLKIRSGINKVNLGYNTNDVVVFQTTSGSSSSSLKNVDKSASSIAVGSSQNLESNASAPPISDINTSINQSFGYIEVPLEIQYTFIDKRLGLNVIGGFSSFFLDSNEIYSERDNGVKTYLGEANNINDVSYSANFGLGLNYRFTKKIDLNLEPTFKYQFNTFSNTTGDFTPFFIGVYTGFAIKF</sequence>
<reference evidence="3" key="1">
    <citation type="journal article" date="2014" name="Int. J. Syst. Evol. Microbiol.">
        <title>Complete genome sequence of Corynebacterium casei LMG S-19264T (=DSM 44701T), isolated from a smear-ripened cheese.</title>
        <authorList>
            <consortium name="US DOE Joint Genome Institute (JGI-PGF)"/>
            <person name="Walter F."/>
            <person name="Albersmeier A."/>
            <person name="Kalinowski J."/>
            <person name="Ruckert C."/>
        </authorList>
    </citation>
    <scope>NUCLEOTIDE SEQUENCE</scope>
    <source>
        <strain evidence="3">KCTC 12710</strain>
    </source>
</reference>
<feature type="region of interest" description="Disordered" evidence="1">
    <location>
        <begin position="168"/>
        <end position="194"/>
    </location>
</feature>
<keyword evidence="2" id="KW-0472">Membrane</keyword>
<accession>A0A918VBH1</accession>
<feature type="compositionally biased region" description="Basic and acidic residues" evidence="1">
    <location>
        <begin position="181"/>
        <end position="194"/>
    </location>
</feature>
<comment type="caution">
    <text evidence="3">The sequence shown here is derived from an EMBL/GenBank/DDBJ whole genome shotgun (WGS) entry which is preliminary data.</text>
</comment>
<feature type="transmembrane region" description="Helical" evidence="2">
    <location>
        <begin position="46"/>
        <end position="68"/>
    </location>
</feature>
<feature type="compositionally biased region" description="Polar residues" evidence="1">
    <location>
        <begin position="168"/>
        <end position="180"/>
    </location>
</feature>
<dbReference type="AlphaFoldDB" id="A0A918VBH1"/>
<proteinExistence type="predicted"/>
<evidence type="ECO:0000313" key="3">
    <source>
        <dbReference type="EMBL" id="GGZ88923.1"/>
    </source>
</evidence>
<evidence type="ECO:0000313" key="4">
    <source>
        <dbReference type="Proteomes" id="UP000636004"/>
    </source>
</evidence>
<name>A0A918VBH1_9FLAO</name>
<dbReference type="RefSeq" id="WP_189361929.1">
    <property type="nucleotide sequence ID" value="NZ_BMWZ01000007.1"/>
</dbReference>
<protein>
    <recommendedName>
        <fullName evidence="5">Outer membrane protein beta-barrel domain-containing protein</fullName>
    </recommendedName>
</protein>
<feature type="compositionally biased region" description="Polar residues" evidence="1">
    <location>
        <begin position="88"/>
        <end position="115"/>
    </location>
</feature>
<keyword evidence="2" id="KW-0812">Transmembrane</keyword>
<evidence type="ECO:0000256" key="2">
    <source>
        <dbReference type="SAM" id="Phobius"/>
    </source>
</evidence>